<dbReference type="EMBL" id="VOOS01000005">
    <property type="protein sequence ID" value="TXB64352.1"/>
    <property type="molecule type" value="Genomic_DNA"/>
</dbReference>
<name>A0A5C6RSR5_9FLAO</name>
<reference evidence="1 2" key="1">
    <citation type="submission" date="2019-08" db="EMBL/GenBank/DDBJ databases">
        <title>Genome of Vicingus serpentipes NCIMB 15042.</title>
        <authorList>
            <person name="Bowman J.P."/>
        </authorList>
    </citation>
    <scope>NUCLEOTIDE SEQUENCE [LARGE SCALE GENOMIC DNA]</scope>
    <source>
        <strain evidence="1 2">NCIMB 15042</strain>
    </source>
</reference>
<comment type="caution">
    <text evidence="1">The sequence shown here is derived from an EMBL/GenBank/DDBJ whole genome shotgun (WGS) entry which is preliminary data.</text>
</comment>
<dbReference type="AlphaFoldDB" id="A0A5C6RSR5"/>
<keyword evidence="2" id="KW-1185">Reference proteome</keyword>
<organism evidence="1 2">
    <name type="scientific">Vicingus serpentipes</name>
    <dbReference type="NCBI Taxonomy" id="1926625"/>
    <lineage>
        <taxon>Bacteria</taxon>
        <taxon>Pseudomonadati</taxon>
        <taxon>Bacteroidota</taxon>
        <taxon>Flavobacteriia</taxon>
        <taxon>Flavobacteriales</taxon>
        <taxon>Vicingaceae</taxon>
        <taxon>Vicingus</taxon>
    </lineage>
</organism>
<proteinExistence type="predicted"/>
<dbReference type="RefSeq" id="WP_147101652.1">
    <property type="nucleotide sequence ID" value="NZ_VOOS01000005.1"/>
</dbReference>
<gene>
    <name evidence="1" type="ORF">FRY74_11210</name>
</gene>
<accession>A0A5C6RSR5</accession>
<evidence type="ECO:0000313" key="2">
    <source>
        <dbReference type="Proteomes" id="UP000321721"/>
    </source>
</evidence>
<dbReference type="OrthoDB" id="794480at2"/>
<protein>
    <submittedName>
        <fullName evidence="1">Uncharacterized protein</fullName>
    </submittedName>
</protein>
<evidence type="ECO:0000313" key="1">
    <source>
        <dbReference type="EMBL" id="TXB64352.1"/>
    </source>
</evidence>
<dbReference type="Proteomes" id="UP000321721">
    <property type="component" value="Unassembled WGS sequence"/>
</dbReference>
<sequence>MDIDLNIEWVKVQLMVRKKFDEILDIQSILFIIGLQELGMNYQEFKKEQKLDIMHIGVCTVLLPFGYYKKIGLDNEGWPHFKNIKKISNTMVGEEQELLMKRAIIKYFDL</sequence>